<reference evidence="2 3" key="1">
    <citation type="submission" date="2020-08" db="EMBL/GenBank/DDBJ databases">
        <title>Genomic Encyclopedia of Type Strains, Phase III (KMG-III): the genomes of soil and plant-associated and newly described type strains.</title>
        <authorList>
            <person name="Whitman W."/>
        </authorList>
    </citation>
    <scope>NUCLEOTIDE SEQUENCE [LARGE SCALE GENOMIC DNA]</scope>
    <source>
        <strain evidence="2 3">CECT 8799</strain>
    </source>
</reference>
<dbReference type="Gene3D" id="3.30.530.20">
    <property type="match status" value="1"/>
</dbReference>
<evidence type="ECO:0008006" key="4">
    <source>
        <dbReference type="Google" id="ProtNLM"/>
    </source>
</evidence>
<name>A0A7W4W9L1_9GAMM</name>
<proteinExistence type="predicted"/>
<dbReference type="Pfam" id="PF10604">
    <property type="entry name" value="Polyketide_cyc2"/>
    <property type="match status" value="1"/>
</dbReference>
<organism evidence="2 3">
    <name type="scientific">Microbulbifer rhizosphaerae</name>
    <dbReference type="NCBI Taxonomy" id="1562603"/>
    <lineage>
        <taxon>Bacteria</taxon>
        <taxon>Pseudomonadati</taxon>
        <taxon>Pseudomonadota</taxon>
        <taxon>Gammaproteobacteria</taxon>
        <taxon>Cellvibrionales</taxon>
        <taxon>Microbulbiferaceae</taxon>
        <taxon>Microbulbifer</taxon>
    </lineage>
</organism>
<dbReference type="InterPro" id="IPR019587">
    <property type="entry name" value="Polyketide_cyclase/dehydratase"/>
</dbReference>
<evidence type="ECO:0000313" key="2">
    <source>
        <dbReference type="EMBL" id="MBB3060215.1"/>
    </source>
</evidence>
<feature type="region of interest" description="Disordered" evidence="1">
    <location>
        <begin position="173"/>
        <end position="232"/>
    </location>
</feature>
<gene>
    <name evidence="2" type="ORF">FHS09_001030</name>
</gene>
<dbReference type="CDD" id="cd07818">
    <property type="entry name" value="SRPBCC_1"/>
    <property type="match status" value="1"/>
</dbReference>
<comment type="caution">
    <text evidence="2">The sequence shown here is derived from an EMBL/GenBank/DDBJ whole genome shotgun (WGS) entry which is preliminary data.</text>
</comment>
<dbReference type="AlphaFoldDB" id="A0A7W4W9L1"/>
<keyword evidence="3" id="KW-1185">Reference proteome</keyword>
<dbReference type="Proteomes" id="UP000535937">
    <property type="component" value="Unassembled WGS sequence"/>
</dbReference>
<feature type="compositionally biased region" description="Acidic residues" evidence="1">
    <location>
        <begin position="190"/>
        <end position="226"/>
    </location>
</feature>
<dbReference type="RefSeq" id="WP_183457393.1">
    <property type="nucleotide sequence ID" value="NZ_JACHWZ010000004.1"/>
</dbReference>
<sequence>MRWILYILIFLVLLVLAGFLFPREVTLERSVYISKSPEAVFPYVNNFRNFNSWSPWYQIDPDTKYSYSGPEEGVGAMMSWRSENPSVGSGSQTITASEPYSLVHTELDFGDQGKASAEFRLRPQGSGSNVTWWFNTDMGAGPIARWTGLAVKQMVGKSYERGLNKLKEVVESAEAPPAEPQMDNGSDSELPSDDDVMGADPDDMDSDGMEGETLEEEGEEPIEENQSDSGLQ</sequence>
<protein>
    <recommendedName>
        <fullName evidence="4">Polyketide cyclase / dehydrase and lipid transport</fullName>
    </recommendedName>
</protein>
<dbReference type="InterPro" id="IPR023393">
    <property type="entry name" value="START-like_dom_sf"/>
</dbReference>
<evidence type="ECO:0000313" key="3">
    <source>
        <dbReference type="Proteomes" id="UP000535937"/>
    </source>
</evidence>
<evidence type="ECO:0000256" key="1">
    <source>
        <dbReference type="SAM" id="MobiDB-lite"/>
    </source>
</evidence>
<accession>A0A7W4W9L1</accession>
<dbReference type="EMBL" id="JACHWZ010000004">
    <property type="protein sequence ID" value="MBB3060215.1"/>
    <property type="molecule type" value="Genomic_DNA"/>
</dbReference>
<dbReference type="SUPFAM" id="SSF55961">
    <property type="entry name" value="Bet v1-like"/>
    <property type="match status" value="1"/>
</dbReference>